<dbReference type="AlphaFoldDB" id="A0A4U1B6M1"/>
<name>A0A4U1B6M1_9GAMM</name>
<dbReference type="SMART" id="SM00903">
    <property type="entry name" value="Flavin_Reduct"/>
    <property type="match status" value="1"/>
</dbReference>
<dbReference type="OrthoDB" id="9792858at2"/>
<comment type="caution">
    <text evidence="4">The sequence shown here is derived from an EMBL/GenBank/DDBJ whole genome shotgun (WGS) entry which is preliminary data.</text>
</comment>
<dbReference type="PANTHER" id="PTHR30466:SF11">
    <property type="entry name" value="FLAVIN-DEPENDENT MONOOXYGENASE, REDUCTASE SUBUNIT HSAB"/>
    <property type="match status" value="1"/>
</dbReference>
<dbReference type="Gene3D" id="2.30.110.10">
    <property type="entry name" value="Electron Transport, Fmn-binding Protein, Chain A"/>
    <property type="match status" value="1"/>
</dbReference>
<keyword evidence="5" id="KW-1185">Reference proteome</keyword>
<dbReference type="EMBL" id="SWDB01000010">
    <property type="protein sequence ID" value="TKB46191.1"/>
    <property type="molecule type" value="Genomic_DNA"/>
</dbReference>
<gene>
    <name evidence="4" type="ORF">E8M12_05255</name>
</gene>
<dbReference type="Proteomes" id="UP000307999">
    <property type="component" value="Unassembled WGS sequence"/>
</dbReference>
<proteinExistence type="inferred from homology"/>
<dbReference type="InterPro" id="IPR050268">
    <property type="entry name" value="NADH-dep_flavin_reductase"/>
</dbReference>
<organism evidence="4 5">
    <name type="scientific">Thalassotalea mangrovi</name>
    <dbReference type="NCBI Taxonomy" id="2572245"/>
    <lineage>
        <taxon>Bacteria</taxon>
        <taxon>Pseudomonadati</taxon>
        <taxon>Pseudomonadota</taxon>
        <taxon>Gammaproteobacteria</taxon>
        <taxon>Alteromonadales</taxon>
        <taxon>Colwelliaceae</taxon>
        <taxon>Thalassotalea</taxon>
    </lineage>
</organism>
<dbReference type="Pfam" id="PF01613">
    <property type="entry name" value="Flavin_Reduct"/>
    <property type="match status" value="1"/>
</dbReference>
<dbReference type="InterPro" id="IPR002563">
    <property type="entry name" value="Flavin_Rdtase-like_dom"/>
</dbReference>
<sequence>MMIQPEIDPREFRSALGKFPTGVTIITTKNDNDEYIGITASSFNSVSLNPPLILWSIDKNARSLSSFPNDGHYAVHVLNEQQQELSNTFARQGADKFSGLEVTEGIAGVPLLAGVCGRFQCKCEHQYDGGDHIIMVGRVLNYETCDNHKPLVFHSGNYARVTYCSPLK</sequence>
<dbReference type="PANTHER" id="PTHR30466">
    <property type="entry name" value="FLAVIN REDUCTASE"/>
    <property type="match status" value="1"/>
</dbReference>
<evidence type="ECO:0000313" key="4">
    <source>
        <dbReference type="EMBL" id="TKB46191.1"/>
    </source>
</evidence>
<protein>
    <submittedName>
        <fullName evidence="4">Flavin reductase family protein</fullName>
    </submittedName>
</protein>
<feature type="domain" description="Flavin reductase like" evidence="3">
    <location>
        <begin position="16"/>
        <end position="160"/>
    </location>
</feature>
<dbReference type="GO" id="GO:0042602">
    <property type="term" value="F:riboflavin reductase (NADPH) activity"/>
    <property type="evidence" value="ECO:0007669"/>
    <property type="project" value="TreeGrafter"/>
</dbReference>
<evidence type="ECO:0000313" key="5">
    <source>
        <dbReference type="Proteomes" id="UP000307999"/>
    </source>
</evidence>
<dbReference type="InterPro" id="IPR012349">
    <property type="entry name" value="Split_barrel_FMN-bd"/>
</dbReference>
<dbReference type="GO" id="GO:0010181">
    <property type="term" value="F:FMN binding"/>
    <property type="evidence" value="ECO:0007669"/>
    <property type="project" value="InterPro"/>
</dbReference>
<reference evidence="4 5" key="1">
    <citation type="submission" date="2019-04" db="EMBL/GenBank/DDBJ databases">
        <title>Thalassotalea guangxiensis sp. nov., isolated from sediment of the coastal wetland.</title>
        <authorList>
            <person name="Zheng S."/>
            <person name="Zhang D."/>
        </authorList>
    </citation>
    <scope>NUCLEOTIDE SEQUENCE [LARGE SCALE GENOMIC DNA]</scope>
    <source>
        <strain evidence="4 5">ZS-4</strain>
    </source>
</reference>
<keyword evidence="2" id="KW-0560">Oxidoreductase</keyword>
<dbReference type="SUPFAM" id="SSF50475">
    <property type="entry name" value="FMN-binding split barrel"/>
    <property type="match status" value="1"/>
</dbReference>
<evidence type="ECO:0000256" key="1">
    <source>
        <dbReference type="ARBA" id="ARBA00008898"/>
    </source>
</evidence>
<evidence type="ECO:0000259" key="3">
    <source>
        <dbReference type="SMART" id="SM00903"/>
    </source>
</evidence>
<evidence type="ECO:0000256" key="2">
    <source>
        <dbReference type="ARBA" id="ARBA00023002"/>
    </source>
</evidence>
<comment type="similarity">
    <text evidence="1">Belongs to the non-flavoprotein flavin reductase family.</text>
</comment>
<accession>A0A4U1B6M1</accession>